<dbReference type="SUPFAM" id="SSF53098">
    <property type="entry name" value="Ribonuclease H-like"/>
    <property type="match status" value="1"/>
</dbReference>
<comment type="caution">
    <text evidence="3">The sequence shown here is derived from an EMBL/GenBank/DDBJ whole genome shotgun (WGS) entry which is preliminary data.</text>
</comment>
<dbReference type="EMBL" id="CAMXCT020004300">
    <property type="protein sequence ID" value="CAL1161864.1"/>
    <property type="molecule type" value="Genomic_DNA"/>
</dbReference>
<keyword evidence="5" id="KW-1185">Reference proteome</keyword>
<dbReference type="EMBL" id="CAMXCT010004300">
    <property type="protein sequence ID" value="CAI4008489.1"/>
    <property type="molecule type" value="Genomic_DNA"/>
</dbReference>
<evidence type="ECO:0000313" key="4">
    <source>
        <dbReference type="EMBL" id="CAL4795801.1"/>
    </source>
</evidence>
<dbReference type="PROSITE" id="PS50879">
    <property type="entry name" value="RNASE_H_1"/>
    <property type="match status" value="1"/>
</dbReference>
<feature type="domain" description="RNase H type-1" evidence="2">
    <location>
        <begin position="480"/>
        <end position="635"/>
    </location>
</feature>
<dbReference type="Gene3D" id="3.60.10.10">
    <property type="entry name" value="Endonuclease/exonuclease/phosphatase"/>
    <property type="match status" value="1"/>
</dbReference>
<dbReference type="Gene3D" id="3.30.420.10">
    <property type="entry name" value="Ribonuclease H-like superfamily/Ribonuclease H"/>
    <property type="match status" value="1"/>
</dbReference>
<proteinExistence type="predicted"/>
<dbReference type="EMBL" id="CAMXCT030004300">
    <property type="protein sequence ID" value="CAL4795801.1"/>
    <property type="molecule type" value="Genomic_DNA"/>
</dbReference>
<dbReference type="InterPro" id="IPR036397">
    <property type="entry name" value="RNaseH_sf"/>
</dbReference>
<dbReference type="AlphaFoldDB" id="A0A9P1GFJ7"/>
<dbReference type="InterPro" id="IPR036691">
    <property type="entry name" value="Endo/exonu/phosph_ase_sf"/>
</dbReference>
<dbReference type="Proteomes" id="UP001152797">
    <property type="component" value="Unassembled WGS sequence"/>
</dbReference>
<dbReference type="InterPro" id="IPR012337">
    <property type="entry name" value="RNaseH-like_sf"/>
</dbReference>
<dbReference type="OrthoDB" id="492977at2759"/>
<dbReference type="InterPro" id="IPR002156">
    <property type="entry name" value="RNaseH_domain"/>
</dbReference>
<feature type="region of interest" description="Disordered" evidence="1">
    <location>
        <begin position="405"/>
        <end position="432"/>
    </location>
</feature>
<evidence type="ECO:0000313" key="3">
    <source>
        <dbReference type="EMBL" id="CAI4008489.1"/>
    </source>
</evidence>
<gene>
    <name evidence="3" type="ORF">C1SCF055_LOCUS33931</name>
</gene>
<name>A0A9P1GFJ7_9DINO</name>
<dbReference type="Pfam" id="PF00075">
    <property type="entry name" value="RNase_H"/>
    <property type="match status" value="1"/>
</dbReference>
<dbReference type="GO" id="GO:0004523">
    <property type="term" value="F:RNA-DNA hybrid ribonuclease activity"/>
    <property type="evidence" value="ECO:0007669"/>
    <property type="project" value="InterPro"/>
</dbReference>
<reference evidence="4 5" key="2">
    <citation type="submission" date="2024-05" db="EMBL/GenBank/DDBJ databases">
        <authorList>
            <person name="Chen Y."/>
            <person name="Shah S."/>
            <person name="Dougan E. K."/>
            <person name="Thang M."/>
            <person name="Chan C."/>
        </authorList>
    </citation>
    <scope>NUCLEOTIDE SEQUENCE [LARGE SCALE GENOMIC DNA]</scope>
</reference>
<dbReference type="GO" id="GO:0003676">
    <property type="term" value="F:nucleic acid binding"/>
    <property type="evidence" value="ECO:0007669"/>
    <property type="project" value="InterPro"/>
</dbReference>
<evidence type="ECO:0000256" key="1">
    <source>
        <dbReference type="SAM" id="MobiDB-lite"/>
    </source>
</evidence>
<protein>
    <submittedName>
        <fullName evidence="4">Transposon TX1 uncharacterized 149 kDa protein (ORF 2)</fullName>
    </submittedName>
</protein>
<sequence>MISAEQTAGDATAFFQLHCGSAGAAPLTSWTQAHPEAYAVRQADDDPRPSWISQMHAAFTEEACTECEEEGPVAFVETWFVKGYFAHVTEYSKTFRITQEIAWWKDELVELWRDKIDLHKPVQFHWVQPTPITSSMRERLGHLILCQDVSNHLAPALLTVEFHADDSYRFGQAQRFPAGAGLTFGVLPPVRDLHVGSEHVSSPSLEPLNIHGQDEGEDIIPAQPPLHDQSLFTRNLFELWDRQAVFGPAHLERLLRVETWYLEGRHVKHHDEQRNVVLAEDYWTWEGTLAHRPSIVTVRDNAVLRGPAYTAAVLLPSAVTKADIILHMGKTFSCPPQRPEAVCTCWHGSLEVEDLRPFPNRDVYAFDLHVHRHLPVGFWSDDEEDTGAAASTSLLQTSFHARHVPLREQPQPVEEPPTDPDDRATESSLPEPQRIDMAPAIRLFEWIDAHFFLPQFDVPNLPDCHAAWEWTQYWWDPGQPCFQLCIYTDGSFSKVIQEHEAPGGAAVAAFVLQSDGWRFAGARSSALAGATNAYVSELSAITAAIKFAYDIIKVHVACFGFAPTFVCRHDATTVGRQADGAWQCISCPLLGKTLRSFVLLVETAFDVVVQFEHIKGHSGEPGNELVDFLADAARVGQSLTPFDDWLSYISQKHFVDAVQWVWLLVAPDFATCWHEQTIVFPPPQTAPQPDLLPVSDSFAASQEDTSDRYALIELRIATCNVLTLKGKDDQLTGLSGVSRQRMLLQQMNEEGIILFGLQDDQISEIALSLRQRRKLFFHESHFAIIAYDPRYFILRVAAPFLRMLVVVAHAPHSGADIGELEGWWRALSDAVPPTYQNWPVLLLCDANAAVGASTSIHVGDYQAAKANDKATPFEDYIARTGLWLPSTFEQYQKGDGHTWAHTSGSVKRLDYVGLPLSWTLQTCEAWVSQAIDPAILRADHSAACVAMSFISGDRNIRKIHHEQTLRHLDVKEINWGGLQAPCDLQVDVHSHLDHLQSRLVEHLLPQGRIRRKVPFKQTMSEATWELGGPGDSQEFVARCASLPGYNPHHLVSLEGQWAPHFFGVPSTGPILSKQLPSLCELEDSLRQTQADRSTGFDPVPSAVYHHHAPFLAKYFYQVLLKAFMWGCEPVQSKGGELKMIPKKQGAIEVQHFRGILLLPTFAKRLHAILRARLMQQTARRRDPGQMGGFMGQQVAFGSHLIRALTNTFTAKGWSSAVLFVDLSTAFQHLVRQLVVGADETEELNVVLEALYLILNT</sequence>
<evidence type="ECO:0000313" key="5">
    <source>
        <dbReference type="Proteomes" id="UP001152797"/>
    </source>
</evidence>
<evidence type="ECO:0000259" key="2">
    <source>
        <dbReference type="PROSITE" id="PS50879"/>
    </source>
</evidence>
<reference evidence="3" key="1">
    <citation type="submission" date="2022-10" db="EMBL/GenBank/DDBJ databases">
        <authorList>
            <person name="Chen Y."/>
            <person name="Dougan E. K."/>
            <person name="Chan C."/>
            <person name="Rhodes N."/>
            <person name="Thang M."/>
        </authorList>
    </citation>
    <scope>NUCLEOTIDE SEQUENCE</scope>
</reference>
<organism evidence="3">
    <name type="scientific">Cladocopium goreaui</name>
    <dbReference type="NCBI Taxonomy" id="2562237"/>
    <lineage>
        <taxon>Eukaryota</taxon>
        <taxon>Sar</taxon>
        <taxon>Alveolata</taxon>
        <taxon>Dinophyceae</taxon>
        <taxon>Suessiales</taxon>
        <taxon>Symbiodiniaceae</taxon>
        <taxon>Cladocopium</taxon>
    </lineage>
</organism>
<accession>A0A9P1GFJ7</accession>